<accession>A0A150LAR6</accession>
<proteinExistence type="predicted"/>
<gene>
    <name evidence="1" type="ORF">B4135_3762</name>
</gene>
<dbReference type="STRING" id="301148.B4135_3762"/>
<evidence type="ECO:0000313" key="2">
    <source>
        <dbReference type="Proteomes" id="UP000075683"/>
    </source>
</evidence>
<reference evidence="1 2" key="1">
    <citation type="submission" date="2016-01" db="EMBL/GenBank/DDBJ databases">
        <title>Draft Genome Sequences of Seven Thermophilic Sporeformers Isolated from Foods.</title>
        <authorList>
            <person name="Berendsen E.M."/>
            <person name="Wells-Bennik M.H."/>
            <person name="Krawcyk A.O."/>
            <person name="De Jong A."/>
            <person name="Holsappel S."/>
            <person name="Eijlander R.T."/>
            <person name="Kuipers O.P."/>
        </authorList>
    </citation>
    <scope>NUCLEOTIDE SEQUENCE [LARGE SCALE GENOMIC DNA]</scope>
    <source>
        <strain evidence="1 2">B4135</strain>
    </source>
</reference>
<dbReference type="EMBL" id="LQYT01000130">
    <property type="protein sequence ID" value="KYD09438.1"/>
    <property type="molecule type" value="Genomic_DNA"/>
</dbReference>
<dbReference type="AlphaFoldDB" id="A0A150LAR6"/>
<protein>
    <submittedName>
        <fullName evidence="1">Uncharacterized protein</fullName>
    </submittedName>
</protein>
<name>A0A150LAR6_9BACI</name>
<sequence length="99" mass="11058">MDFPAIGEFADFLSGHEPCFSEGRTGFPAEILPDPGFRRSFIFRPGTGPFHGRVRFFQSGFRSRRKRAAAGGPHAAHQFFIGFPSFTFLLTKTGILFNN</sequence>
<dbReference type="Proteomes" id="UP000075683">
    <property type="component" value="Unassembled WGS sequence"/>
</dbReference>
<organism evidence="1 2">
    <name type="scientific">Caldibacillus debilis</name>
    <dbReference type="NCBI Taxonomy" id="301148"/>
    <lineage>
        <taxon>Bacteria</taxon>
        <taxon>Bacillati</taxon>
        <taxon>Bacillota</taxon>
        <taxon>Bacilli</taxon>
        <taxon>Bacillales</taxon>
        <taxon>Bacillaceae</taxon>
        <taxon>Caldibacillus</taxon>
    </lineage>
</organism>
<evidence type="ECO:0000313" key="1">
    <source>
        <dbReference type="EMBL" id="KYD09438.1"/>
    </source>
</evidence>
<comment type="caution">
    <text evidence="1">The sequence shown here is derived from an EMBL/GenBank/DDBJ whole genome shotgun (WGS) entry which is preliminary data.</text>
</comment>